<protein>
    <submittedName>
        <fullName evidence="2">Phage terminase large subunit</fullName>
    </submittedName>
</protein>
<proteinExistence type="predicted"/>
<gene>
    <name evidence="2" type="ORF">FBY58_0424</name>
</gene>
<dbReference type="EMBL" id="VFOF01000001">
    <property type="protein sequence ID" value="TQL16875.1"/>
    <property type="molecule type" value="Genomic_DNA"/>
</dbReference>
<organism evidence="2 3">
    <name type="scientific">Zymomonas mobilis</name>
    <dbReference type="NCBI Taxonomy" id="542"/>
    <lineage>
        <taxon>Bacteria</taxon>
        <taxon>Pseudomonadati</taxon>
        <taxon>Pseudomonadota</taxon>
        <taxon>Alphaproteobacteria</taxon>
        <taxon>Sphingomonadales</taxon>
        <taxon>Zymomonadaceae</taxon>
        <taxon>Zymomonas</taxon>
    </lineage>
</organism>
<dbReference type="Proteomes" id="UP000316887">
    <property type="component" value="Unassembled WGS sequence"/>
</dbReference>
<dbReference type="AlphaFoldDB" id="A0A542VZW6"/>
<dbReference type="PANTHER" id="PTHR39184:SF1">
    <property type="entry name" value="PBSX PHAGE TERMINASE LARGE SUBUNIT"/>
    <property type="match status" value="1"/>
</dbReference>
<dbReference type="Gene3D" id="3.40.50.300">
    <property type="entry name" value="P-loop containing nucleotide triphosphate hydrolases"/>
    <property type="match status" value="1"/>
</dbReference>
<dbReference type="Pfam" id="PF04466">
    <property type="entry name" value="Terminase_3"/>
    <property type="match status" value="1"/>
</dbReference>
<comment type="caution">
    <text evidence="2">The sequence shown here is derived from an EMBL/GenBank/DDBJ whole genome shotgun (WGS) entry which is preliminary data.</text>
</comment>
<feature type="domain" description="Phage terminase large subunit N-terminal" evidence="1">
    <location>
        <begin position="23"/>
        <end position="212"/>
    </location>
</feature>
<dbReference type="Gene3D" id="3.30.420.280">
    <property type="match status" value="1"/>
</dbReference>
<reference evidence="2 3" key="1">
    <citation type="submission" date="2019-06" db="EMBL/GenBank/DDBJ databases">
        <title>Genome sequencing of Zymomonas mobilis strains for genetic engineering and biofuel applications.</title>
        <authorList>
            <person name="Teravest M."/>
        </authorList>
    </citation>
    <scope>NUCLEOTIDE SEQUENCE [LARGE SCALE GENOMIC DNA]</scope>
    <source>
        <strain evidence="2 3">AN0101</strain>
    </source>
</reference>
<dbReference type="NCBIfam" id="TIGR01547">
    <property type="entry name" value="phage_term_2"/>
    <property type="match status" value="1"/>
</dbReference>
<dbReference type="PANTHER" id="PTHR39184">
    <property type="match status" value="1"/>
</dbReference>
<evidence type="ECO:0000313" key="3">
    <source>
        <dbReference type="Proteomes" id="UP000316887"/>
    </source>
</evidence>
<sequence length="428" mass="48323">MSFPALRIPTAKIFQPLLKPARYKGAYGRRGSGKSHFFAEMLVEDCLRISGLRAVCIREVQKSLKDSAKRLIETKLSAYNLGSNVGFKVFRDHIRTPGNGVIIFQGMQDHTAESIKSLEGFSRAWVEEAQTLSQRSLELLRPTIRTIDSELWFSWNPRFKTDPVDRMFRGETPPTGAVVVKANWENNPWFPSPLDQERRDCLAQDPDKYRHIWEEGYAEITEGAYYAQALAKARSERRIGVIAADPLMTLRAVWDIGGTGAKADATAIWIVQYVGREIRFLDHYEAQGQPLSAHLHWLRSHEYGGALCILPHDGAQHDKIAATTYEGALREAGFSVRVIPNQGKGAAMQRIEAARRLFPQMWFDENRCRGGLEALGWYHEKRDEIRGIGLGPEHDWSSHSADAFGLAAIAWEPPVTSRKITYSNKGIF</sequence>
<accession>A0A542VZW6</accession>
<dbReference type="OrthoDB" id="479677at2"/>
<name>A0A542VZW6_ZYMMB</name>
<evidence type="ECO:0000259" key="1">
    <source>
        <dbReference type="Pfam" id="PF04466"/>
    </source>
</evidence>
<dbReference type="InterPro" id="IPR027417">
    <property type="entry name" value="P-loop_NTPase"/>
</dbReference>
<dbReference type="RefSeq" id="WP_141919268.1">
    <property type="nucleotide sequence ID" value="NZ_VFOF01000001.1"/>
</dbReference>
<evidence type="ECO:0000313" key="2">
    <source>
        <dbReference type="EMBL" id="TQL16875.1"/>
    </source>
</evidence>
<dbReference type="InterPro" id="IPR006437">
    <property type="entry name" value="Phage_terminase_lsu"/>
</dbReference>
<dbReference type="InterPro" id="IPR035412">
    <property type="entry name" value="Terminase_L_N"/>
</dbReference>
<dbReference type="InterPro" id="IPR052380">
    <property type="entry name" value="Viral_DNA_packaging_terminase"/>
</dbReference>